<dbReference type="InterPro" id="IPR050266">
    <property type="entry name" value="AB_hydrolase_sf"/>
</dbReference>
<keyword evidence="3" id="KW-1185">Reference proteome</keyword>
<dbReference type="PANTHER" id="PTHR43798">
    <property type="entry name" value="MONOACYLGLYCEROL LIPASE"/>
    <property type="match status" value="1"/>
</dbReference>
<sequence length="286" mass="31399">MDYDTWSDRQTATTVTVDGHDLEVAYYDEGPAEGDTGADADPVVFCHGIPTSSFLWRHAAPELTDDRRVIAPDMVGYGNSAMHDGFDRSIRAQEAMIDALLAELGLETVAFVGHDLGGGVGLRYAAHEPEAVSKLVLSNAVCYDSWPVESILELGLPDVVADMSVDDLQDMLRKLYRNTLYGDDPDEEFVDGMIAPWDSQEAKISLSRNAIGTNTSHTAEIDSAEITAETLLLWGAEDEFQPIEYAERLEEDISTAEVVGLEEANHWVPEDRPEAYAERLAAFLAD</sequence>
<dbReference type="STRING" id="797210.Halxa_1966"/>
<dbReference type="Gene3D" id="3.40.50.1820">
    <property type="entry name" value="alpha/beta hydrolase"/>
    <property type="match status" value="1"/>
</dbReference>
<dbReference type="HOGENOM" id="CLU_020336_13_3_2"/>
<proteinExistence type="predicted"/>
<dbReference type="EMBL" id="CP002839">
    <property type="protein sequence ID" value="AEH36591.1"/>
    <property type="molecule type" value="Genomic_DNA"/>
</dbReference>
<dbReference type="KEGG" id="hxa:Halxa_1966"/>
<dbReference type="OrthoDB" id="7531at2157"/>
<dbReference type="GO" id="GO:0016787">
    <property type="term" value="F:hydrolase activity"/>
    <property type="evidence" value="ECO:0007669"/>
    <property type="project" value="UniProtKB-KW"/>
</dbReference>
<dbReference type="RefSeq" id="WP_013879484.1">
    <property type="nucleotide sequence ID" value="NC_015666.1"/>
</dbReference>
<name>F8D6J7_HALXS</name>
<dbReference type="PRINTS" id="PR00111">
    <property type="entry name" value="ABHYDROLASE"/>
</dbReference>
<dbReference type="eggNOG" id="arCOG01648">
    <property type="taxonomic scope" value="Archaea"/>
</dbReference>
<dbReference type="GO" id="GO:0016020">
    <property type="term" value="C:membrane"/>
    <property type="evidence" value="ECO:0007669"/>
    <property type="project" value="TreeGrafter"/>
</dbReference>
<dbReference type="AlphaFoldDB" id="F8D6J7"/>
<organism evidence="2 3">
    <name type="scientific">Halopiger xanaduensis (strain DSM 18323 / JCM 14033 / SH-6)</name>
    <dbReference type="NCBI Taxonomy" id="797210"/>
    <lineage>
        <taxon>Archaea</taxon>
        <taxon>Methanobacteriati</taxon>
        <taxon>Methanobacteriota</taxon>
        <taxon>Stenosarchaea group</taxon>
        <taxon>Halobacteria</taxon>
        <taxon>Halobacteriales</taxon>
        <taxon>Natrialbaceae</taxon>
        <taxon>Halopiger</taxon>
    </lineage>
</organism>
<accession>F8D6J7</accession>
<protein>
    <submittedName>
        <fullName evidence="2">Alpha/beta hydrolase fold protein</fullName>
    </submittedName>
</protein>
<evidence type="ECO:0000313" key="3">
    <source>
        <dbReference type="Proteomes" id="UP000006794"/>
    </source>
</evidence>
<dbReference type="PANTHER" id="PTHR43798:SF24">
    <property type="entry name" value="CIS-3-ALKYL-4-ALKYLOXETAN-2-ONE DECARBOXYLASE"/>
    <property type="match status" value="1"/>
</dbReference>
<dbReference type="InterPro" id="IPR000073">
    <property type="entry name" value="AB_hydrolase_1"/>
</dbReference>
<dbReference type="InterPro" id="IPR000639">
    <property type="entry name" value="Epox_hydrolase-like"/>
</dbReference>
<feature type="domain" description="AB hydrolase-1" evidence="1">
    <location>
        <begin position="42"/>
        <end position="151"/>
    </location>
</feature>
<dbReference type="Pfam" id="PF00561">
    <property type="entry name" value="Abhydrolase_1"/>
    <property type="match status" value="1"/>
</dbReference>
<keyword evidence="2" id="KW-0378">Hydrolase</keyword>
<gene>
    <name evidence="2" type="ordered locus">Halxa_1966</name>
</gene>
<dbReference type="SUPFAM" id="SSF53474">
    <property type="entry name" value="alpha/beta-Hydrolases"/>
    <property type="match status" value="1"/>
</dbReference>
<evidence type="ECO:0000313" key="2">
    <source>
        <dbReference type="EMBL" id="AEH36591.1"/>
    </source>
</evidence>
<dbReference type="Proteomes" id="UP000006794">
    <property type="component" value="Chromosome"/>
</dbReference>
<evidence type="ECO:0000259" key="1">
    <source>
        <dbReference type="Pfam" id="PF00561"/>
    </source>
</evidence>
<dbReference type="GeneID" id="10799294"/>
<dbReference type="InterPro" id="IPR029058">
    <property type="entry name" value="AB_hydrolase_fold"/>
</dbReference>
<dbReference type="PRINTS" id="PR00412">
    <property type="entry name" value="EPOXHYDRLASE"/>
</dbReference>
<reference evidence="2 3" key="1">
    <citation type="journal article" date="2012" name="Stand. Genomic Sci.">
        <title>Complete genome sequence of Halopiger xanaduensis type strain (SH-6(T)).</title>
        <authorList>
            <person name="Anderson I."/>
            <person name="Tindall B.J."/>
            <person name="Rohde M."/>
            <person name="Lucas S."/>
            <person name="Han J."/>
            <person name="Lapidus A."/>
            <person name="Cheng J.F."/>
            <person name="Goodwin L."/>
            <person name="Pitluck S."/>
            <person name="Peters L."/>
            <person name="Pati A."/>
            <person name="Mikhailova N."/>
            <person name="Pagani I."/>
            <person name="Teshima H."/>
            <person name="Han C."/>
            <person name="Tapia R."/>
            <person name="Land M."/>
            <person name="Woyke T."/>
            <person name="Klenk H.P."/>
            <person name="Kyrpides N."/>
            <person name="Ivanova N."/>
        </authorList>
    </citation>
    <scope>NUCLEOTIDE SEQUENCE [LARGE SCALE GENOMIC DNA]</scope>
    <source>
        <strain evidence="3">DSM 18323 / JCM 14033 / SH-6</strain>
    </source>
</reference>